<reference evidence="1 2" key="1">
    <citation type="submission" date="2019-03" db="EMBL/GenBank/DDBJ databases">
        <title>Genomic Encyclopedia of Type Strains, Phase III (KMG-III): the genomes of soil and plant-associated and newly described type strains.</title>
        <authorList>
            <person name="Whitman W."/>
        </authorList>
    </citation>
    <scope>NUCLEOTIDE SEQUENCE [LARGE SCALE GENOMIC DNA]</scope>
    <source>
        <strain evidence="1 2">CECT 8283</strain>
    </source>
</reference>
<dbReference type="Proteomes" id="UP000295390">
    <property type="component" value="Unassembled WGS sequence"/>
</dbReference>
<sequence>MKKGQKSPQNCIVKMQNNIQVFFSEKLQVFYVKEKGNHLPNDHFTSLITCRNEFFNDFLKHLEQFKTSANPMKFNYTDLKDKLNEFLMGKAANCKVIGNIEINKAS</sequence>
<protein>
    <submittedName>
        <fullName evidence="1">Uncharacterized protein</fullName>
    </submittedName>
</protein>
<name>A0A4R6TAH5_9FLAO</name>
<dbReference type="AlphaFoldDB" id="A0A4R6TAH5"/>
<dbReference type="OrthoDB" id="1189962at2"/>
<organism evidence="1 2">
    <name type="scientific">Tenacibaculum caenipelagi</name>
    <dbReference type="NCBI Taxonomy" id="1325435"/>
    <lineage>
        <taxon>Bacteria</taxon>
        <taxon>Pseudomonadati</taxon>
        <taxon>Bacteroidota</taxon>
        <taxon>Flavobacteriia</taxon>
        <taxon>Flavobacteriales</taxon>
        <taxon>Flavobacteriaceae</taxon>
        <taxon>Tenacibaculum</taxon>
    </lineage>
</organism>
<dbReference type="RefSeq" id="WP_133537761.1">
    <property type="nucleotide sequence ID" value="NZ_SNYH01000006.1"/>
</dbReference>
<comment type="caution">
    <text evidence="1">The sequence shown here is derived from an EMBL/GenBank/DDBJ whole genome shotgun (WGS) entry which is preliminary data.</text>
</comment>
<keyword evidence="2" id="KW-1185">Reference proteome</keyword>
<evidence type="ECO:0000313" key="2">
    <source>
        <dbReference type="Proteomes" id="UP000295390"/>
    </source>
</evidence>
<accession>A0A4R6TAH5</accession>
<evidence type="ECO:0000313" key="1">
    <source>
        <dbReference type="EMBL" id="TDQ22778.1"/>
    </source>
</evidence>
<dbReference type="EMBL" id="SNYH01000006">
    <property type="protein sequence ID" value="TDQ22778.1"/>
    <property type="molecule type" value="Genomic_DNA"/>
</dbReference>
<proteinExistence type="predicted"/>
<gene>
    <name evidence="1" type="ORF">DFQ07_2796</name>
</gene>